<dbReference type="AlphaFoldDB" id="A0A919Q7B7"/>
<comment type="caution">
    <text evidence="2">The sequence shown here is derived from an EMBL/GenBank/DDBJ whole genome shotgun (WGS) entry which is preliminary data.</text>
</comment>
<feature type="signal peptide" evidence="1">
    <location>
        <begin position="1"/>
        <end position="17"/>
    </location>
</feature>
<keyword evidence="1" id="KW-0732">Signal</keyword>
<dbReference type="Proteomes" id="UP000640052">
    <property type="component" value="Unassembled WGS sequence"/>
</dbReference>
<keyword evidence="3" id="KW-1185">Reference proteome</keyword>
<proteinExistence type="predicted"/>
<dbReference type="EMBL" id="BOOA01000005">
    <property type="protein sequence ID" value="GIH22554.1"/>
    <property type="molecule type" value="Genomic_DNA"/>
</dbReference>
<reference evidence="2" key="1">
    <citation type="submission" date="2021-01" db="EMBL/GenBank/DDBJ databases">
        <title>Whole genome shotgun sequence of Acrocarpospora phusangensis NBRC 108782.</title>
        <authorList>
            <person name="Komaki H."/>
            <person name="Tamura T."/>
        </authorList>
    </citation>
    <scope>NUCLEOTIDE SEQUENCE</scope>
    <source>
        <strain evidence="2">NBRC 108782</strain>
    </source>
</reference>
<evidence type="ECO:0000256" key="1">
    <source>
        <dbReference type="SAM" id="SignalP"/>
    </source>
</evidence>
<evidence type="ECO:0008006" key="4">
    <source>
        <dbReference type="Google" id="ProtNLM"/>
    </source>
</evidence>
<evidence type="ECO:0000313" key="2">
    <source>
        <dbReference type="EMBL" id="GIH22554.1"/>
    </source>
</evidence>
<evidence type="ECO:0000313" key="3">
    <source>
        <dbReference type="Proteomes" id="UP000640052"/>
    </source>
</evidence>
<sequence length="119" mass="12836">MLTALLGVSLAAGPAAAEPYGTRTCSTPPVISCGTGGLEPHSSEGWLEVRLNPTGSAVCHVRWDLYDLNNNWSWEGGGTKYLLSSSTTFKVYDLAIGHNHRLEANSNNCVLSIRLRNFT</sequence>
<name>A0A919Q7B7_9ACTN</name>
<gene>
    <name evidence="2" type="ORF">Aph01nite_08640</name>
</gene>
<feature type="chain" id="PRO_5036688522" description="Secreted protein" evidence="1">
    <location>
        <begin position="18"/>
        <end position="119"/>
    </location>
</feature>
<accession>A0A919Q7B7</accession>
<protein>
    <recommendedName>
        <fullName evidence="4">Secreted protein</fullName>
    </recommendedName>
</protein>
<organism evidence="2 3">
    <name type="scientific">Acrocarpospora phusangensis</name>
    <dbReference type="NCBI Taxonomy" id="1070424"/>
    <lineage>
        <taxon>Bacteria</taxon>
        <taxon>Bacillati</taxon>
        <taxon>Actinomycetota</taxon>
        <taxon>Actinomycetes</taxon>
        <taxon>Streptosporangiales</taxon>
        <taxon>Streptosporangiaceae</taxon>
        <taxon>Acrocarpospora</taxon>
    </lineage>
</organism>